<proteinExistence type="predicted"/>
<sequence length="152" mass="16641">MPQSVTITGTRSTAHRSPDEYRQLFEEYLRPFTGSGVRYYIGGASGIDSLSLLWLTWETQVSIIVAVPAREADQPADARQAIAISRDAGRLGEVVELCGETRTSGYHARNRYMVDRSDLVIGFPRAGSPGGGTHYTLDYAASQDKPHLVLPV</sequence>
<organism evidence="1 2">
    <name type="scientific">Actinomadura harenae</name>
    <dbReference type="NCBI Taxonomy" id="2483351"/>
    <lineage>
        <taxon>Bacteria</taxon>
        <taxon>Bacillati</taxon>
        <taxon>Actinomycetota</taxon>
        <taxon>Actinomycetes</taxon>
        <taxon>Streptosporangiales</taxon>
        <taxon>Thermomonosporaceae</taxon>
        <taxon>Actinomadura</taxon>
    </lineage>
</organism>
<name>A0A3M2M5S8_9ACTN</name>
<evidence type="ECO:0008006" key="3">
    <source>
        <dbReference type="Google" id="ProtNLM"/>
    </source>
</evidence>
<dbReference type="Gene3D" id="3.40.50.450">
    <property type="match status" value="1"/>
</dbReference>
<reference evidence="1 2" key="1">
    <citation type="submission" date="2018-10" db="EMBL/GenBank/DDBJ databases">
        <title>Isolation from soil.</title>
        <authorList>
            <person name="Hu J."/>
        </authorList>
    </citation>
    <scope>NUCLEOTIDE SEQUENCE [LARGE SCALE GENOMIC DNA]</scope>
    <source>
        <strain evidence="1 2">NEAU-Ht49</strain>
    </source>
</reference>
<accession>A0A3M2M5S8</accession>
<dbReference type="SUPFAM" id="SSF102405">
    <property type="entry name" value="MCP/YpsA-like"/>
    <property type="match status" value="1"/>
</dbReference>
<dbReference type="EMBL" id="RFFG01000015">
    <property type="protein sequence ID" value="RMI45114.1"/>
    <property type="molecule type" value="Genomic_DNA"/>
</dbReference>
<dbReference type="RefSeq" id="WP_122194257.1">
    <property type="nucleotide sequence ID" value="NZ_JBHSKC010000001.1"/>
</dbReference>
<evidence type="ECO:0000313" key="2">
    <source>
        <dbReference type="Proteomes" id="UP000282674"/>
    </source>
</evidence>
<gene>
    <name evidence="1" type="ORF">EBO15_11145</name>
</gene>
<dbReference type="OrthoDB" id="3620498at2"/>
<comment type="caution">
    <text evidence="1">The sequence shown here is derived from an EMBL/GenBank/DDBJ whole genome shotgun (WGS) entry which is preliminary data.</text>
</comment>
<keyword evidence="2" id="KW-1185">Reference proteome</keyword>
<dbReference type="AlphaFoldDB" id="A0A3M2M5S8"/>
<protein>
    <recommendedName>
        <fullName evidence="3">DNA recombination-mediator protein A</fullName>
    </recommendedName>
</protein>
<dbReference type="Proteomes" id="UP000282674">
    <property type="component" value="Unassembled WGS sequence"/>
</dbReference>
<evidence type="ECO:0000313" key="1">
    <source>
        <dbReference type="EMBL" id="RMI45114.1"/>
    </source>
</evidence>